<feature type="transmembrane region" description="Helical" evidence="1">
    <location>
        <begin position="142"/>
        <end position="165"/>
    </location>
</feature>
<dbReference type="GO" id="GO:0016020">
    <property type="term" value="C:membrane"/>
    <property type="evidence" value="ECO:0007669"/>
    <property type="project" value="InterPro"/>
</dbReference>
<proteinExistence type="predicted"/>
<evidence type="ECO:0000313" key="2">
    <source>
        <dbReference type="EMBL" id="ANF98634.1"/>
    </source>
</evidence>
<keyword evidence="3" id="KW-1185">Reference proteome</keyword>
<feature type="transmembrane region" description="Helical" evidence="1">
    <location>
        <begin position="329"/>
        <end position="347"/>
    </location>
</feature>
<dbReference type="Proteomes" id="UP000078148">
    <property type="component" value="Chromosome"/>
</dbReference>
<feature type="transmembrane region" description="Helical" evidence="1">
    <location>
        <begin position="266"/>
        <end position="290"/>
    </location>
</feature>
<reference evidence="3" key="1">
    <citation type="submission" date="2015-10" db="EMBL/GenBank/DDBJ databases">
        <title>Genome of Paenibacillus bovis sp. nov.</title>
        <authorList>
            <person name="Wu Z."/>
            <person name="Gao C."/>
            <person name="Liu Z."/>
            <person name="Zheng H."/>
        </authorList>
    </citation>
    <scope>NUCLEOTIDE SEQUENCE [LARGE SCALE GENOMIC DNA]</scope>
    <source>
        <strain evidence="3">BD3526</strain>
    </source>
</reference>
<reference evidence="2 3" key="2">
    <citation type="journal article" date="2016" name="Int. J. Syst. Evol. Microbiol.">
        <title>Paenibacillus bovis sp. nov., isolated from raw yak (Bos grunniens) milk.</title>
        <authorList>
            <person name="Gao C."/>
            <person name="Han J."/>
            <person name="Liu Z."/>
            <person name="Xu X."/>
            <person name="Hang F."/>
            <person name="Wu Z."/>
        </authorList>
    </citation>
    <scope>NUCLEOTIDE SEQUENCE [LARGE SCALE GENOMIC DNA]</scope>
    <source>
        <strain evidence="2 3">BD3526</strain>
    </source>
</reference>
<dbReference type="STRING" id="1616788.AR543_04835"/>
<dbReference type="EMBL" id="CP013023">
    <property type="protein sequence ID" value="ANF98634.1"/>
    <property type="molecule type" value="Genomic_DNA"/>
</dbReference>
<evidence type="ECO:0000256" key="1">
    <source>
        <dbReference type="SAM" id="Phobius"/>
    </source>
</evidence>
<dbReference type="KEGG" id="pbv:AR543_04835"/>
<dbReference type="Pfam" id="PF05145">
    <property type="entry name" value="AbrB"/>
    <property type="match status" value="1"/>
</dbReference>
<dbReference type="PANTHER" id="PTHR38457">
    <property type="entry name" value="REGULATOR ABRB-RELATED"/>
    <property type="match status" value="1"/>
</dbReference>
<feature type="transmembrane region" description="Helical" evidence="1">
    <location>
        <begin position="211"/>
        <end position="228"/>
    </location>
</feature>
<dbReference type="PIRSF" id="PIRSF038991">
    <property type="entry name" value="Protein_AbrB"/>
    <property type="match status" value="1"/>
</dbReference>
<dbReference type="GO" id="GO:0010468">
    <property type="term" value="P:regulation of gene expression"/>
    <property type="evidence" value="ECO:0007669"/>
    <property type="project" value="InterPro"/>
</dbReference>
<accession>A0A172ZLV6</accession>
<dbReference type="NCBIfam" id="TIGR03082">
    <property type="entry name" value="Gneg_AbrB_dup"/>
    <property type="match status" value="2"/>
</dbReference>
<dbReference type="InterPro" id="IPR007820">
    <property type="entry name" value="AbrB_fam"/>
</dbReference>
<feature type="transmembrane region" description="Helical" evidence="1">
    <location>
        <begin position="82"/>
        <end position="103"/>
    </location>
</feature>
<evidence type="ECO:0000313" key="3">
    <source>
        <dbReference type="Proteomes" id="UP000078148"/>
    </source>
</evidence>
<name>A0A172ZLV6_9BACL</name>
<keyword evidence="1" id="KW-0812">Transmembrane</keyword>
<sequence>MSWGYTLLLALLGGLLFKWLNLPVPWLLGPMILVFIGSRLFRGHRLQLAWPTAARDAGTIIVGYSLGLSLTVSTLSRIGQQLPSMIVMTVLLLLFSTATAYLISRWTGISFPTVLIGSIPGGLTQMVLLAQELKGIDLTVVTFLQVSRLMMIVIFVPLLIFSPLFGVDLNTVTEAMTHSSPGWSSLPPTIWLFAIVCPVAAVIGKRFHFPTAYMLLPMLVTAVIQLMGIPGPALPASLLDAAQLMIGSSIGLMLHPEQLNRKLQMIILAVGSGVVLLIFACVMSVILIQWHQLTPATALLSMAPGGMDQMGIIAHEVNADIATVSCYQLFRTLLIFLAVPTFLRMFIRRITMR</sequence>
<protein>
    <submittedName>
        <fullName evidence="2">AbrB family transcriptional regulator</fullName>
    </submittedName>
</protein>
<feature type="transmembrane region" description="Helical" evidence="1">
    <location>
        <begin position="109"/>
        <end position="130"/>
    </location>
</feature>
<dbReference type="AlphaFoldDB" id="A0A172ZLV6"/>
<feature type="transmembrane region" description="Helical" evidence="1">
    <location>
        <begin position="57"/>
        <end position="75"/>
    </location>
</feature>
<feature type="transmembrane region" description="Helical" evidence="1">
    <location>
        <begin position="7"/>
        <end position="37"/>
    </location>
</feature>
<gene>
    <name evidence="2" type="ORF">AR543_04835</name>
</gene>
<keyword evidence="1" id="KW-0472">Membrane</keyword>
<dbReference type="PANTHER" id="PTHR38457:SF1">
    <property type="entry name" value="REGULATOR ABRB-RELATED"/>
    <property type="match status" value="1"/>
</dbReference>
<keyword evidence="1" id="KW-1133">Transmembrane helix</keyword>
<organism evidence="2 3">
    <name type="scientific">Paenibacillus bovis</name>
    <dbReference type="NCBI Taxonomy" id="1616788"/>
    <lineage>
        <taxon>Bacteria</taxon>
        <taxon>Bacillati</taxon>
        <taxon>Bacillota</taxon>
        <taxon>Bacilli</taxon>
        <taxon>Bacillales</taxon>
        <taxon>Paenibacillaceae</taxon>
        <taxon>Paenibacillus</taxon>
    </lineage>
</organism>
<dbReference type="InterPro" id="IPR017516">
    <property type="entry name" value="AbrB_dup"/>
</dbReference>
<feature type="transmembrane region" description="Helical" evidence="1">
    <location>
        <begin position="185"/>
        <end position="204"/>
    </location>
</feature>